<evidence type="ECO:0008006" key="13">
    <source>
        <dbReference type="Google" id="ProtNLM"/>
    </source>
</evidence>
<feature type="region of interest" description="Disordered" evidence="10">
    <location>
        <begin position="1"/>
        <end position="24"/>
    </location>
</feature>
<feature type="compositionally biased region" description="Low complexity" evidence="10">
    <location>
        <begin position="141"/>
        <end position="150"/>
    </location>
</feature>
<dbReference type="Gene3D" id="1.20.58.340">
    <property type="entry name" value="Magnesium transport protein CorA, transmembrane region"/>
    <property type="match status" value="1"/>
</dbReference>
<feature type="compositionally biased region" description="Gly residues" evidence="10">
    <location>
        <begin position="115"/>
        <end position="140"/>
    </location>
</feature>
<dbReference type="EMBL" id="HBFC01008957">
    <property type="protein sequence ID" value="CAD8702472.1"/>
    <property type="molecule type" value="Transcribed_RNA"/>
</dbReference>
<evidence type="ECO:0000256" key="5">
    <source>
        <dbReference type="ARBA" id="ARBA00022842"/>
    </source>
</evidence>
<keyword evidence="8" id="KW-0406">Ion transport</keyword>
<feature type="compositionally biased region" description="Low complexity" evidence="10">
    <location>
        <begin position="167"/>
        <end position="177"/>
    </location>
</feature>
<dbReference type="PANTHER" id="PTHR13890">
    <property type="entry name" value="RNA SPLICING PROTEIN MRS2, MITOCHONDRIAL"/>
    <property type="match status" value="1"/>
</dbReference>
<name>A0A7S0X6T1_9CHLO</name>
<gene>
    <name evidence="12" type="ORF">MANT1106_LOCUS5154</name>
</gene>
<dbReference type="GO" id="GO:0015095">
    <property type="term" value="F:magnesium ion transmembrane transporter activity"/>
    <property type="evidence" value="ECO:0007669"/>
    <property type="project" value="TreeGrafter"/>
</dbReference>
<organism evidence="12">
    <name type="scientific">Mantoniella antarctica</name>
    <dbReference type="NCBI Taxonomy" id="81844"/>
    <lineage>
        <taxon>Eukaryota</taxon>
        <taxon>Viridiplantae</taxon>
        <taxon>Chlorophyta</taxon>
        <taxon>Mamiellophyceae</taxon>
        <taxon>Mamiellales</taxon>
        <taxon>Mamiellaceae</taxon>
        <taxon>Mantoniella</taxon>
    </lineage>
</organism>
<evidence type="ECO:0000256" key="11">
    <source>
        <dbReference type="SAM" id="Phobius"/>
    </source>
</evidence>
<feature type="transmembrane region" description="Helical" evidence="11">
    <location>
        <begin position="688"/>
        <end position="709"/>
    </location>
</feature>
<evidence type="ECO:0000256" key="2">
    <source>
        <dbReference type="ARBA" id="ARBA00007535"/>
    </source>
</evidence>
<protein>
    <recommendedName>
        <fullName evidence="13">Magnesium transporter</fullName>
    </recommendedName>
</protein>
<evidence type="ECO:0000256" key="7">
    <source>
        <dbReference type="ARBA" id="ARBA00022989"/>
    </source>
</evidence>
<keyword evidence="3" id="KW-0813">Transport</keyword>
<dbReference type="PANTHER" id="PTHR13890:SF0">
    <property type="entry name" value="MAGNESIUM TRANSPORTER MRS2 HOMOLOG, MITOCHONDRIAL"/>
    <property type="match status" value="1"/>
</dbReference>
<dbReference type="GO" id="GO:0016020">
    <property type="term" value="C:membrane"/>
    <property type="evidence" value="ECO:0007669"/>
    <property type="project" value="UniProtKB-SubCell"/>
</dbReference>
<comment type="similarity">
    <text evidence="2">Belongs to the CorA metal ion transporter (MIT) (TC 1.A.35.5) family.</text>
</comment>
<dbReference type="InterPro" id="IPR039204">
    <property type="entry name" value="MRS2-like"/>
</dbReference>
<evidence type="ECO:0000256" key="3">
    <source>
        <dbReference type="ARBA" id="ARBA00022448"/>
    </source>
</evidence>
<feature type="region of interest" description="Disordered" evidence="10">
    <location>
        <begin position="91"/>
        <end position="197"/>
    </location>
</feature>
<dbReference type="Pfam" id="PF22099">
    <property type="entry name" value="MRS2-like"/>
    <property type="match status" value="2"/>
</dbReference>
<evidence type="ECO:0000313" key="12">
    <source>
        <dbReference type="EMBL" id="CAD8702472.1"/>
    </source>
</evidence>
<dbReference type="AlphaFoldDB" id="A0A7S0X6T1"/>
<evidence type="ECO:0000256" key="1">
    <source>
        <dbReference type="ARBA" id="ARBA00004141"/>
    </source>
</evidence>
<evidence type="ECO:0000256" key="9">
    <source>
        <dbReference type="ARBA" id="ARBA00023136"/>
    </source>
</evidence>
<evidence type="ECO:0000256" key="6">
    <source>
        <dbReference type="ARBA" id="ARBA00022946"/>
    </source>
</evidence>
<feature type="compositionally biased region" description="Low complexity" evidence="10">
    <location>
        <begin position="1"/>
        <end position="19"/>
    </location>
</feature>
<evidence type="ECO:0000256" key="10">
    <source>
        <dbReference type="SAM" id="MobiDB-lite"/>
    </source>
</evidence>
<proteinExistence type="inferred from homology"/>
<keyword evidence="4 11" id="KW-0812">Transmembrane</keyword>
<keyword evidence="5" id="KW-0460">Magnesium</keyword>
<evidence type="ECO:0000256" key="8">
    <source>
        <dbReference type="ARBA" id="ARBA00023065"/>
    </source>
</evidence>
<comment type="subcellular location">
    <subcellularLocation>
        <location evidence="1">Membrane</location>
        <topology evidence="1">Multi-pass membrane protein</topology>
    </subcellularLocation>
</comment>
<accession>A0A7S0X6T1</accession>
<sequence length="750" mass="78408">MAAHAAAAPGALMAPSRAAATRRHQQTARHTARVSSLSSSLAAEAVTATATGGGRGGPRGMRPCATLIGTATHLRLYPGSVVLGVGVRGARGRGLGGGSQFTHRGSSTHIRVRGQGSGGMGGGGGGVGGGGTSYVGGTDGSSGAEPEPGSSSGGSNTGGGDRRLGSRGHASASTSSSRPEHRRRALGSTDGAGPDADGVAEASAFGVVGAVGGAAGGVGAEGTAAASAPTPSTKSVVGAKRARLKLYSRRVWRAWHVATGGVKEVDMLDAKGDPLPAYPVTAPKPDAGILNGRADLVSDAAAVGSVDEGGEGVAEMPKLKKRNFHLAVNPPKPHSVMRINSGTAPFRPGEIMRQALSRRALLRDAELTPRDLRRIDPSLLQTNNTPALLVSDQTILINLGVRLIIRPDHALLFEPDTATAKRFLEAVKARSRVDTKADKTYSPDDTFAGDRSLSHYEERSMEPENGHEILEGVEGLGGASVEGHDAHEGPSCPLYSDPADRRAAAAEPTSTYAAHMDYSNSYDMDMDNKTPGGMGGAPIPFELEVVEAALQETTSQLYAKLEFCEVRCKQVSARLQSSINPAVLEELRLVKQSLVELDSSAGAIRQVLLDTLDDDDDIANLTISSTADTEEEKEDEEEEVENLIEYYLQQTDNVHSTAEQLLENTRDLEESISVSLSSRRYEVSKLELTLSIATFAAAMGALVTGIFGMNLQSCLEMSVTAFYLCTFGIVSGIAGIFNTLMKFARKQKIL</sequence>
<evidence type="ECO:0000256" key="4">
    <source>
        <dbReference type="ARBA" id="ARBA00022692"/>
    </source>
</evidence>
<dbReference type="CDD" id="cd12823">
    <property type="entry name" value="Mrs2_Mfm1p-like"/>
    <property type="match status" value="1"/>
</dbReference>
<feature type="transmembrane region" description="Helical" evidence="11">
    <location>
        <begin position="721"/>
        <end position="741"/>
    </location>
</feature>
<dbReference type="Gene3D" id="2.40.128.330">
    <property type="match status" value="1"/>
</dbReference>
<keyword evidence="7 11" id="KW-1133">Transmembrane helix</keyword>
<keyword evidence="9 11" id="KW-0472">Membrane</keyword>
<feature type="compositionally biased region" description="Polar residues" evidence="10">
    <location>
        <begin position="100"/>
        <end position="109"/>
    </location>
</feature>
<feature type="region of interest" description="Disordered" evidence="10">
    <location>
        <begin position="478"/>
        <end position="508"/>
    </location>
</feature>
<reference evidence="12" key="1">
    <citation type="submission" date="2021-01" db="EMBL/GenBank/DDBJ databases">
        <authorList>
            <person name="Corre E."/>
            <person name="Pelletier E."/>
            <person name="Niang G."/>
            <person name="Scheremetjew M."/>
            <person name="Finn R."/>
            <person name="Kale V."/>
            <person name="Holt S."/>
            <person name="Cochrane G."/>
            <person name="Meng A."/>
            <person name="Brown T."/>
            <person name="Cohen L."/>
        </authorList>
    </citation>
    <scope>NUCLEOTIDE SEQUENCE</scope>
    <source>
        <strain evidence="12">SL-175</strain>
    </source>
</reference>
<keyword evidence="6" id="KW-0809">Transit peptide</keyword>